<dbReference type="InterPro" id="IPR001926">
    <property type="entry name" value="TrpB-like_PALP"/>
</dbReference>
<sequence>MSSRRRPLHRNPAAQSWTAVAPEPAEEMAVEKFHLQFPGGPTRLLPLEDLARELGVAAVYLKDETCRFGLPSFKMLGASWAAFRALVERLRLPTDTSLAVLSETLARKPVTLCAASKGNHGRAVARMGALLAVPVVIYVSSDTHRSTVASLESEGAKVVVGKGTYDDALESARRTAEENRWLLIQDFAFDEHRDMLEWIIDGYRTMMREIDGQLGPVSPTLVVSPAGVGSLAQAAVSHFKQAGRRTRVMTVEPDTAACIYKSLRRNELVSVATGASVMAGLDCGTPSSTAWPTLRSGVDASVTVSDYESHEAIEYLKTRGVFAGPCAGAPLAALCRLDAKDKAALSLDGNSTIVVLCTEGTREYDTPMDVSMDDAVGLTQALARVGSGNPSRGSAPGPGETEMARYIAAWLEHRDIETHWIEHAKGHPSIVARIPGSGADRSFMLGGRIDTVTTLGYGGDAFDGSIQDGELHGRGAMGVESSLAAALVALADAKMQNQAGHVIFATVDDEEGMSIGTEMILGPGWRPDAAITNDPTCESIVHAHTASIGSSQGLQMRSKAHLPPSRISIELHEPFDSLVGRAVGEAVGSKPEFVRQSFFDELCPACRQGQNGPPLATQGRGPVHKEEWEDAASSERVADGLGVRSKLVLCKATMKQRTQPAYVPMKNDAHERQLRFHLGQVLKL</sequence>
<name>A0A151GRV1_DRECN</name>
<dbReference type="STRING" id="98403.A0A151GRV1"/>
<gene>
    <name evidence="3" type="ORF">DCS_00922</name>
</gene>
<dbReference type="Gene3D" id="3.40.630.10">
    <property type="entry name" value="Zn peptidases"/>
    <property type="match status" value="1"/>
</dbReference>
<protein>
    <submittedName>
        <fullName evidence="3">Acetylornithine deacetylase</fullName>
    </submittedName>
</protein>
<evidence type="ECO:0000313" key="4">
    <source>
        <dbReference type="Proteomes" id="UP000076580"/>
    </source>
</evidence>
<organism evidence="3 4">
    <name type="scientific">Drechmeria coniospora</name>
    <name type="common">Nematophagous fungus</name>
    <name type="synonym">Meria coniospora</name>
    <dbReference type="NCBI Taxonomy" id="98403"/>
    <lineage>
        <taxon>Eukaryota</taxon>
        <taxon>Fungi</taxon>
        <taxon>Dikarya</taxon>
        <taxon>Ascomycota</taxon>
        <taxon>Pezizomycotina</taxon>
        <taxon>Sordariomycetes</taxon>
        <taxon>Hypocreomycetidae</taxon>
        <taxon>Hypocreales</taxon>
        <taxon>Ophiocordycipitaceae</taxon>
        <taxon>Drechmeria</taxon>
    </lineage>
</organism>
<reference evidence="3 4" key="1">
    <citation type="journal article" date="2016" name="Sci. Rep.">
        <title>Insights into Adaptations to a Near-Obligate Nematode Endoparasitic Lifestyle from the Finished Genome of Drechmeria coniospora.</title>
        <authorList>
            <person name="Zhang L."/>
            <person name="Zhou Z."/>
            <person name="Guo Q."/>
            <person name="Fokkens L."/>
            <person name="Miskei M."/>
            <person name="Pocsi I."/>
            <person name="Zhang W."/>
            <person name="Chen M."/>
            <person name="Wang L."/>
            <person name="Sun Y."/>
            <person name="Donzelli B.G."/>
            <person name="Gibson D.M."/>
            <person name="Nelson D.R."/>
            <person name="Luo J.G."/>
            <person name="Rep M."/>
            <person name="Liu H."/>
            <person name="Yang S."/>
            <person name="Wang J."/>
            <person name="Krasnoff S.B."/>
            <person name="Xu Y."/>
            <person name="Molnar I."/>
            <person name="Lin M."/>
        </authorList>
    </citation>
    <scope>NUCLEOTIDE SEQUENCE [LARGE SCALE GENOMIC DNA]</scope>
    <source>
        <strain evidence="3 4">ARSEF 6962</strain>
    </source>
</reference>
<dbReference type="GeneID" id="63713565"/>
<dbReference type="InParanoid" id="A0A151GRV1"/>
<dbReference type="PANTHER" id="PTHR42937:SF1">
    <property type="entry name" value="DIAMINOPROPIONATE AMMONIA-LYASE"/>
    <property type="match status" value="1"/>
</dbReference>
<dbReference type="InterPro" id="IPR002933">
    <property type="entry name" value="Peptidase_M20"/>
</dbReference>
<proteinExistence type="inferred from homology"/>
<feature type="domain" description="Tryptophan synthase beta chain-like PALP" evidence="2">
    <location>
        <begin position="38"/>
        <end position="358"/>
    </location>
</feature>
<comment type="similarity">
    <text evidence="1">Belongs to the peptidase M20A family.</text>
</comment>
<dbReference type="PANTHER" id="PTHR42937">
    <property type="match status" value="1"/>
</dbReference>
<comment type="caution">
    <text evidence="3">The sequence shown here is derived from an EMBL/GenBank/DDBJ whole genome shotgun (WGS) entry which is preliminary data.</text>
</comment>
<dbReference type="Proteomes" id="UP000076580">
    <property type="component" value="Chromosome 01"/>
</dbReference>
<dbReference type="SUPFAM" id="SSF53686">
    <property type="entry name" value="Tryptophan synthase beta subunit-like PLP-dependent enzymes"/>
    <property type="match status" value="1"/>
</dbReference>
<dbReference type="Gene3D" id="3.40.50.1100">
    <property type="match status" value="3"/>
</dbReference>
<dbReference type="InterPro" id="IPR036052">
    <property type="entry name" value="TrpB-like_PALP_sf"/>
</dbReference>
<evidence type="ECO:0000313" key="3">
    <source>
        <dbReference type="EMBL" id="KYK59788.1"/>
    </source>
</evidence>
<accession>A0A151GRV1</accession>
<dbReference type="Pfam" id="PF00291">
    <property type="entry name" value="PALP"/>
    <property type="match status" value="1"/>
</dbReference>
<dbReference type="RefSeq" id="XP_040659140.1">
    <property type="nucleotide sequence ID" value="XM_040798257.1"/>
</dbReference>
<evidence type="ECO:0000256" key="1">
    <source>
        <dbReference type="ARBA" id="ARBA00006247"/>
    </source>
</evidence>
<keyword evidence="4" id="KW-1185">Reference proteome</keyword>
<dbReference type="EMBL" id="LAYC01000001">
    <property type="protein sequence ID" value="KYK59788.1"/>
    <property type="molecule type" value="Genomic_DNA"/>
</dbReference>
<dbReference type="GO" id="GO:0016787">
    <property type="term" value="F:hydrolase activity"/>
    <property type="evidence" value="ECO:0007669"/>
    <property type="project" value="InterPro"/>
</dbReference>
<dbReference type="SUPFAM" id="SSF53187">
    <property type="entry name" value="Zn-dependent exopeptidases"/>
    <property type="match status" value="1"/>
</dbReference>
<dbReference type="AlphaFoldDB" id="A0A151GRV1"/>
<dbReference type="Pfam" id="PF01546">
    <property type="entry name" value="Peptidase_M20"/>
    <property type="match status" value="1"/>
</dbReference>
<evidence type="ECO:0000259" key="2">
    <source>
        <dbReference type="Pfam" id="PF00291"/>
    </source>
</evidence>